<dbReference type="EMBL" id="ML005533">
    <property type="protein sequence ID" value="RKP18193.1"/>
    <property type="molecule type" value="Genomic_DNA"/>
</dbReference>
<proteinExistence type="predicted"/>
<evidence type="ECO:0000313" key="3">
    <source>
        <dbReference type="Proteomes" id="UP000281549"/>
    </source>
</evidence>
<organism evidence="2 3">
    <name type="scientific">Rozella allomycis (strain CSF55)</name>
    <dbReference type="NCBI Taxonomy" id="988480"/>
    <lineage>
        <taxon>Eukaryota</taxon>
        <taxon>Fungi</taxon>
        <taxon>Fungi incertae sedis</taxon>
        <taxon>Cryptomycota</taxon>
        <taxon>Cryptomycota incertae sedis</taxon>
        <taxon>Rozella</taxon>
    </lineage>
</organism>
<feature type="compositionally biased region" description="Basic and acidic residues" evidence="1">
    <location>
        <begin position="134"/>
        <end position="143"/>
    </location>
</feature>
<evidence type="ECO:0000313" key="2">
    <source>
        <dbReference type="EMBL" id="RKP18193.1"/>
    </source>
</evidence>
<reference evidence="3" key="1">
    <citation type="journal article" date="2018" name="Nat. Microbiol.">
        <title>Leveraging single-cell genomics to expand the fungal tree of life.</title>
        <authorList>
            <person name="Ahrendt S.R."/>
            <person name="Quandt C.A."/>
            <person name="Ciobanu D."/>
            <person name="Clum A."/>
            <person name="Salamov A."/>
            <person name="Andreopoulos B."/>
            <person name="Cheng J.F."/>
            <person name="Woyke T."/>
            <person name="Pelin A."/>
            <person name="Henrissat B."/>
            <person name="Reynolds N.K."/>
            <person name="Benny G.L."/>
            <person name="Smith M.E."/>
            <person name="James T.Y."/>
            <person name="Grigoriev I.V."/>
        </authorList>
    </citation>
    <scope>NUCLEOTIDE SEQUENCE [LARGE SCALE GENOMIC DNA]</scope>
    <source>
        <strain evidence="3">CSF55</strain>
    </source>
</reference>
<gene>
    <name evidence="2" type="ORF">ROZALSC1DRAFT_23471</name>
</gene>
<dbReference type="Proteomes" id="UP000281549">
    <property type="component" value="Unassembled WGS sequence"/>
</dbReference>
<dbReference type="AlphaFoldDB" id="A0A4P9YFB8"/>
<accession>A0A4P9YFB8</accession>
<evidence type="ECO:0000256" key="1">
    <source>
        <dbReference type="SAM" id="MobiDB-lite"/>
    </source>
</evidence>
<feature type="region of interest" description="Disordered" evidence="1">
    <location>
        <begin position="119"/>
        <end position="143"/>
    </location>
</feature>
<protein>
    <submittedName>
        <fullName evidence="2">Uncharacterized protein</fullName>
    </submittedName>
</protein>
<name>A0A4P9YFB8_ROZAC</name>
<sequence>MPVISPISKDNDFKKPRDIVANLEEPKQNYNKAQKEIVKPINKKNEFVLLESNDIIEIEAPSSLGYLSHFNKKPESPKRKPKLKVEFDQDSMEIENKDISPLDNQLKQLDNQMTNVAQVESIPVTPAPITDQITPERHTISKK</sequence>